<organism evidence="2 3">
    <name type="scientific">Pleurodeles waltl</name>
    <name type="common">Iberian ribbed newt</name>
    <dbReference type="NCBI Taxonomy" id="8319"/>
    <lineage>
        <taxon>Eukaryota</taxon>
        <taxon>Metazoa</taxon>
        <taxon>Chordata</taxon>
        <taxon>Craniata</taxon>
        <taxon>Vertebrata</taxon>
        <taxon>Euteleostomi</taxon>
        <taxon>Amphibia</taxon>
        <taxon>Batrachia</taxon>
        <taxon>Caudata</taxon>
        <taxon>Salamandroidea</taxon>
        <taxon>Salamandridae</taxon>
        <taxon>Pleurodelinae</taxon>
        <taxon>Pleurodeles</taxon>
    </lineage>
</organism>
<proteinExistence type="predicted"/>
<protein>
    <submittedName>
        <fullName evidence="2">Uncharacterized protein</fullName>
    </submittedName>
</protein>
<evidence type="ECO:0000256" key="1">
    <source>
        <dbReference type="SAM" id="MobiDB-lite"/>
    </source>
</evidence>
<evidence type="ECO:0000313" key="2">
    <source>
        <dbReference type="EMBL" id="KAJ1096769.1"/>
    </source>
</evidence>
<feature type="compositionally biased region" description="Basic and acidic residues" evidence="1">
    <location>
        <begin position="163"/>
        <end position="181"/>
    </location>
</feature>
<feature type="compositionally biased region" description="Basic residues" evidence="1">
    <location>
        <begin position="153"/>
        <end position="162"/>
    </location>
</feature>
<sequence length="192" mass="20654">MEPVPGGIGVEVLTRVKRAETHPTNPTKNSKTQGIGTAEKIARALADHEESKWRPPPGLGSAGPRTCGRGAESLPRTGGGPRPWTVPVTLLRFRRVWGGGEIVRRRPGVTRRCASESGRPGTACSGLGPGLSWGAGARCVREPLSPTSCKVQRQGHGRRGKPQQRERGKEGLRTRSQHYSDEGPLSHNLNKL</sequence>
<dbReference type="AlphaFoldDB" id="A0AAV7M2F5"/>
<evidence type="ECO:0000313" key="3">
    <source>
        <dbReference type="Proteomes" id="UP001066276"/>
    </source>
</evidence>
<reference evidence="2" key="1">
    <citation type="journal article" date="2022" name="bioRxiv">
        <title>Sequencing and chromosome-scale assembly of the giantPleurodeles waltlgenome.</title>
        <authorList>
            <person name="Brown T."/>
            <person name="Elewa A."/>
            <person name="Iarovenko S."/>
            <person name="Subramanian E."/>
            <person name="Araus A.J."/>
            <person name="Petzold A."/>
            <person name="Susuki M."/>
            <person name="Suzuki K.-i.T."/>
            <person name="Hayashi T."/>
            <person name="Toyoda A."/>
            <person name="Oliveira C."/>
            <person name="Osipova E."/>
            <person name="Leigh N.D."/>
            <person name="Simon A."/>
            <person name="Yun M.H."/>
        </authorList>
    </citation>
    <scope>NUCLEOTIDE SEQUENCE</scope>
    <source>
        <strain evidence="2">20211129_DDA</strain>
        <tissue evidence="2">Liver</tissue>
    </source>
</reference>
<keyword evidence="3" id="KW-1185">Reference proteome</keyword>
<name>A0AAV7M2F5_PLEWA</name>
<feature type="region of interest" description="Disordered" evidence="1">
    <location>
        <begin position="145"/>
        <end position="192"/>
    </location>
</feature>
<accession>A0AAV7M2F5</accession>
<gene>
    <name evidence="2" type="ORF">NDU88_001900</name>
</gene>
<feature type="region of interest" description="Disordered" evidence="1">
    <location>
        <begin position="46"/>
        <end position="81"/>
    </location>
</feature>
<comment type="caution">
    <text evidence="2">The sequence shown here is derived from an EMBL/GenBank/DDBJ whole genome shotgun (WGS) entry which is preliminary data.</text>
</comment>
<dbReference type="Proteomes" id="UP001066276">
    <property type="component" value="Chromosome 10"/>
</dbReference>
<dbReference type="EMBL" id="JANPWB010000014">
    <property type="protein sequence ID" value="KAJ1096769.1"/>
    <property type="molecule type" value="Genomic_DNA"/>
</dbReference>